<protein>
    <recommendedName>
        <fullName evidence="3">DUF4264 domain-containing protein</fullName>
    </recommendedName>
</protein>
<dbReference type="InterPro" id="IPR012190">
    <property type="entry name" value="UCP036698"/>
</dbReference>
<dbReference type="RefSeq" id="WP_175548938.1">
    <property type="nucleotide sequence ID" value="NZ_FRAR01000004.1"/>
</dbReference>
<gene>
    <name evidence="1" type="ORF">SAMN02745123_00091</name>
</gene>
<organism evidence="1 2">
    <name type="scientific">Desulforamulus aeronauticus DSM 10349</name>
    <dbReference type="NCBI Taxonomy" id="1121421"/>
    <lineage>
        <taxon>Bacteria</taxon>
        <taxon>Bacillati</taxon>
        <taxon>Bacillota</taxon>
        <taxon>Clostridia</taxon>
        <taxon>Eubacteriales</taxon>
        <taxon>Peptococcaceae</taxon>
        <taxon>Desulforamulus</taxon>
    </lineage>
</organism>
<evidence type="ECO:0000313" key="2">
    <source>
        <dbReference type="Proteomes" id="UP000183997"/>
    </source>
</evidence>
<keyword evidence="2" id="KW-1185">Reference proteome</keyword>
<evidence type="ECO:0008006" key="3">
    <source>
        <dbReference type="Google" id="ProtNLM"/>
    </source>
</evidence>
<proteinExistence type="predicted"/>
<dbReference type="EMBL" id="FRAR01000004">
    <property type="protein sequence ID" value="SHJ94135.1"/>
    <property type="molecule type" value="Genomic_DNA"/>
</dbReference>
<evidence type="ECO:0000313" key="1">
    <source>
        <dbReference type="EMBL" id="SHJ94135.1"/>
    </source>
</evidence>
<dbReference type="Proteomes" id="UP000183997">
    <property type="component" value="Unassembled WGS sequence"/>
</dbReference>
<name>A0A1M6NEI8_9FIRM</name>
<dbReference type="STRING" id="1121421.SAMN02745123_00091"/>
<accession>A0A1M6NEI8</accession>
<dbReference type="Pfam" id="PF14084">
    <property type="entry name" value="DUF4264"/>
    <property type="match status" value="1"/>
</dbReference>
<dbReference type="AlphaFoldDB" id="A0A1M6NEI8"/>
<dbReference type="PIRSF" id="PIRSF036698">
    <property type="entry name" value="UCP036698"/>
    <property type="match status" value="1"/>
</dbReference>
<sequence length="60" mass="7013">MSLEHKKEGKLELIAQKSFAPYPEMYKVVDYLNRTLKEKDVIFGLTKDKDGKMTISIYET</sequence>
<reference evidence="2" key="1">
    <citation type="submission" date="2016-11" db="EMBL/GenBank/DDBJ databases">
        <authorList>
            <person name="Varghese N."/>
            <person name="Submissions S."/>
        </authorList>
    </citation>
    <scope>NUCLEOTIDE SEQUENCE [LARGE SCALE GENOMIC DNA]</scope>
    <source>
        <strain evidence="2">DSM 10349</strain>
    </source>
</reference>